<reference evidence="1" key="1">
    <citation type="submission" date="2020-04" db="EMBL/GenBank/DDBJ databases">
        <title>A novel bacterium ('Candidatus Sarcina troglodytae' sp. nov.) linked to a protracted, uniformly lethal epizootic among sanctuary western chimpanzees (Pan troglodytes verus) in Sierra Leone.</title>
        <authorList>
            <person name="Owens L.A."/>
            <person name="Colitti B."/>
            <person name="Hirji I."/>
            <person name="Pizaro A."/>
            <person name="Jaffe J.E."/>
            <person name="Moittie S."/>
            <person name="Bishop-Lilly K.A."/>
            <person name="Estrella L.A."/>
            <person name="Voegtly L.J."/>
            <person name="Kuhn J.H."/>
            <person name="Suen G."/>
            <person name="Deblois C.L."/>
            <person name="Dunn C."/>
            <person name="Juan-Salles C."/>
            <person name="Goldberg T.L."/>
        </authorList>
    </citation>
    <scope>NUCLEOTIDE SEQUENCE</scope>
    <source>
        <strain evidence="1">JB2</strain>
    </source>
</reference>
<dbReference type="EMBL" id="CP051754">
    <property type="protein sequence ID" value="QPJ86546.1"/>
    <property type="molecule type" value="Genomic_DNA"/>
</dbReference>
<keyword evidence="2" id="KW-1185">Reference proteome</keyword>
<sequence>MIIFATLATSVVTKKYDLRVGEIATTDIKASREVVNTVETEAKKIEAIEKVGKQYSLQTDIQKNSQITLEEFFLNLKEAITTKDTESSNGNTTSKLQLEILNEDNPFDLTTSEEMYLLTLNEEQINKMYDVLLNAINDAYNISINEDSTETLNKAIQIAQDVVYNNYNDEHIISISDKIINVLVKPNLFYDNEKTEEAQQEAAKNVTPVVYKKNQTIVEEGKPITEAQIQALDELGLLNNSKFNISLYLALAIMVIIVMYIQNRYLKKYYKDIYNNSSKLIMINIITIMTIVFARVFSIASPYLIPLACTPILLTLLLNYRISLVVSITNIILMAVAVSFNTEIIILAIVSVIVGATFLKKMQQRNDIVYSCIYIAILNGVMTLSISALVTSNLKEILLDTAFILVGSLLSGILSTGLLPFFESMFDIVTNVKLLELSNPNNPLLKKLLMEAPGTYHHSVIVANLAEVATEAVGGNALLARIGAYYHDIGKTKKPYFFKENQLGKENPHDDITPELSKLLIISHVKDGLELAREYKLPKVIQDFIPTHHGKTLVKYFYLTAKNNAENPDDIKEEDYMYPGPKPKTKEQCILMLADSVEAAVRSINNPTKEKIENMVDNIVKDKLSSGQLDDSQLTISDVKKIKKCFLKTLNGIYHERIEYPKDERKTVK</sequence>
<evidence type="ECO:0000313" key="2">
    <source>
        <dbReference type="Proteomes" id="UP000594603"/>
    </source>
</evidence>
<gene>
    <name evidence="1" type="ORF">HH195_08205</name>
</gene>
<proteinExistence type="predicted"/>
<organism evidence="1 2">
    <name type="scientific">Candidatus Sarcina troglodytae</name>
    <dbReference type="NCBI Taxonomy" id="2726954"/>
    <lineage>
        <taxon>Bacteria</taxon>
        <taxon>Bacillati</taxon>
        <taxon>Bacillota</taxon>
        <taxon>Clostridia</taxon>
        <taxon>Eubacteriales</taxon>
        <taxon>Clostridiaceae</taxon>
        <taxon>Sarcina</taxon>
    </lineage>
</organism>
<accession>A0ACD1BG99</accession>
<name>A0ACD1BG99_9CLOT</name>
<protein>
    <submittedName>
        <fullName evidence="1">HDIG domain-containing protein</fullName>
    </submittedName>
</protein>
<dbReference type="Proteomes" id="UP000594603">
    <property type="component" value="Chromosome"/>
</dbReference>
<evidence type="ECO:0000313" key="1">
    <source>
        <dbReference type="EMBL" id="QPJ86546.1"/>
    </source>
</evidence>